<dbReference type="Proteomes" id="UP001476807">
    <property type="component" value="Unassembled WGS sequence"/>
</dbReference>
<protein>
    <submittedName>
        <fullName evidence="1">Uncharacterized protein</fullName>
    </submittedName>
</protein>
<organism evidence="1 2">
    <name type="scientific">Pontibacter populi</name>
    <dbReference type="NCBI Taxonomy" id="890055"/>
    <lineage>
        <taxon>Bacteria</taxon>
        <taxon>Pseudomonadati</taxon>
        <taxon>Bacteroidota</taxon>
        <taxon>Cytophagia</taxon>
        <taxon>Cytophagales</taxon>
        <taxon>Hymenobacteraceae</taxon>
        <taxon>Pontibacter</taxon>
    </lineage>
</organism>
<evidence type="ECO:0000313" key="2">
    <source>
        <dbReference type="Proteomes" id="UP001476807"/>
    </source>
</evidence>
<evidence type="ECO:0000313" key="1">
    <source>
        <dbReference type="EMBL" id="MER2998855.1"/>
    </source>
</evidence>
<gene>
    <name evidence="1" type="ORF">ABS362_14975</name>
</gene>
<comment type="caution">
    <text evidence="1">The sequence shown here is derived from an EMBL/GenBank/DDBJ whole genome shotgun (WGS) entry which is preliminary data.</text>
</comment>
<dbReference type="RefSeq" id="WP_350413318.1">
    <property type="nucleotide sequence ID" value="NZ_JBEOKT010000015.1"/>
</dbReference>
<sequence length="101" mass="11810">MKIKCSCDNVIVNQIDNLRYKGYIISDVDWSAFWDSIDNKIKNSVNTKAESETVQLEMQKMFRTAWECKKCGKLHIQAENGQLCHYTPDNDEYNQVLNKTE</sequence>
<dbReference type="EMBL" id="JBEOKT010000015">
    <property type="protein sequence ID" value="MER2998855.1"/>
    <property type="molecule type" value="Genomic_DNA"/>
</dbReference>
<accession>A0ABV1RWR8</accession>
<reference evidence="1 2" key="1">
    <citation type="submission" date="2024-06" db="EMBL/GenBank/DDBJ databases">
        <title>Pontibacter populi HYL7-15.</title>
        <authorList>
            <person name="Kim M.K."/>
        </authorList>
    </citation>
    <scope>NUCLEOTIDE SEQUENCE [LARGE SCALE GENOMIC DNA]</scope>
    <source>
        <strain evidence="1 2">HYL7-15</strain>
    </source>
</reference>
<keyword evidence="2" id="KW-1185">Reference proteome</keyword>
<proteinExistence type="predicted"/>
<name>A0ABV1RWR8_9BACT</name>